<organism evidence="1 2">
    <name type="scientific">Daphnia magna</name>
    <dbReference type="NCBI Taxonomy" id="35525"/>
    <lineage>
        <taxon>Eukaryota</taxon>
        <taxon>Metazoa</taxon>
        <taxon>Ecdysozoa</taxon>
        <taxon>Arthropoda</taxon>
        <taxon>Crustacea</taxon>
        <taxon>Branchiopoda</taxon>
        <taxon>Diplostraca</taxon>
        <taxon>Cladocera</taxon>
        <taxon>Anomopoda</taxon>
        <taxon>Daphniidae</taxon>
        <taxon>Daphnia</taxon>
    </lineage>
</organism>
<sequence>MRLNVLNHLMPKLKLKAFKRGGFLVRVSSTSDAMQILPSDLNIF</sequence>
<dbReference type="EMBL" id="LRGB01018578">
    <property type="protein sequence ID" value="KZR98061.1"/>
    <property type="molecule type" value="Genomic_DNA"/>
</dbReference>
<evidence type="ECO:0000313" key="2">
    <source>
        <dbReference type="Proteomes" id="UP000076858"/>
    </source>
</evidence>
<evidence type="ECO:0000313" key="1">
    <source>
        <dbReference type="EMBL" id="KZR98061.1"/>
    </source>
</evidence>
<dbReference type="Proteomes" id="UP000076858">
    <property type="component" value="Unassembled WGS sequence"/>
</dbReference>
<comment type="caution">
    <text evidence="1">The sequence shown here is derived from an EMBL/GenBank/DDBJ whole genome shotgun (WGS) entry which is preliminary data.</text>
</comment>
<dbReference type="AlphaFoldDB" id="A0A164FR31"/>
<protein>
    <submittedName>
        <fullName evidence="1">Uncharacterized protein</fullName>
    </submittedName>
</protein>
<keyword evidence="2" id="KW-1185">Reference proteome</keyword>
<name>A0A164FR31_9CRUS</name>
<reference evidence="1 2" key="1">
    <citation type="submission" date="2016-03" db="EMBL/GenBank/DDBJ databases">
        <title>EvidentialGene: Evidence-directed Construction of Genes on Genomes.</title>
        <authorList>
            <person name="Gilbert D.G."/>
            <person name="Choi J.-H."/>
            <person name="Mockaitis K."/>
            <person name="Colbourne J."/>
            <person name="Pfrender M."/>
        </authorList>
    </citation>
    <scope>NUCLEOTIDE SEQUENCE [LARGE SCALE GENOMIC DNA]</scope>
    <source>
        <strain evidence="1 2">Xinb3</strain>
        <tissue evidence="1">Complete organism</tissue>
    </source>
</reference>
<accession>A0A164FR31</accession>
<gene>
    <name evidence="1" type="ORF">APZ42_006703</name>
</gene>
<proteinExistence type="predicted"/>